<proteinExistence type="predicted"/>
<dbReference type="RefSeq" id="WP_340519999.1">
    <property type="nucleotide sequence ID" value="NZ_FMSH01000023.1"/>
</dbReference>
<evidence type="ECO:0000313" key="1">
    <source>
        <dbReference type="EMBL" id="SCU73538.1"/>
    </source>
</evidence>
<accession>A0A1K0ILA8</accession>
<reference evidence="1" key="1">
    <citation type="submission" date="2016-09" db="EMBL/GenBank/DDBJ databases">
        <authorList>
            <person name="Capua I."/>
            <person name="De Benedictis P."/>
            <person name="Joannis T."/>
            <person name="Lombin L.H."/>
            <person name="Cattoli G."/>
        </authorList>
    </citation>
    <scope>NUCLEOTIDE SEQUENCE</scope>
    <source>
        <strain evidence="1">B9</strain>
    </source>
</reference>
<dbReference type="EMBL" id="FMSH01000023">
    <property type="protein sequence ID" value="SCU73538.1"/>
    <property type="molecule type" value="Genomic_DNA"/>
</dbReference>
<protein>
    <submittedName>
        <fullName evidence="1">Uncharacterized protein</fullName>
    </submittedName>
</protein>
<organism evidence="1">
    <name type="scientific">Cupriavidus necator</name>
    <name type="common">Alcaligenes eutrophus</name>
    <name type="synonym">Ralstonia eutropha</name>
    <dbReference type="NCBI Taxonomy" id="106590"/>
    <lineage>
        <taxon>Bacteria</taxon>
        <taxon>Pseudomonadati</taxon>
        <taxon>Pseudomonadota</taxon>
        <taxon>Betaproteobacteria</taxon>
        <taxon>Burkholderiales</taxon>
        <taxon>Burkholderiaceae</taxon>
        <taxon>Cupriavidus</taxon>
    </lineage>
</organism>
<dbReference type="AlphaFoldDB" id="A0A1K0ILA8"/>
<name>A0A1K0ILA8_CUPNE</name>
<sequence>MTRIDLLPGTRSVAPAGRIRPKLILRPRKPLTKRELASVFARVKKRILRGGEPFGLFAIKHGQGRVFRLISVKHDDYAAQLRADKALQHMVATYDGSADLGDVWDDLTSFDQRAA</sequence>
<gene>
    <name evidence="1" type="ORF">CNECB9_1190012</name>
</gene>